<protein>
    <submittedName>
        <fullName evidence="2">Uncharacterized protein</fullName>
    </submittedName>
</protein>
<evidence type="ECO:0000256" key="1">
    <source>
        <dbReference type="SAM" id="Phobius"/>
    </source>
</evidence>
<evidence type="ECO:0000313" key="2">
    <source>
        <dbReference type="EMBL" id="QOD43603.1"/>
    </source>
</evidence>
<dbReference type="AlphaFoldDB" id="A0A7L7Z1I9"/>
<dbReference type="RefSeq" id="WP_191147562.1">
    <property type="nucleotide sequence ID" value="NZ_CP061274.1"/>
</dbReference>
<feature type="transmembrane region" description="Helical" evidence="1">
    <location>
        <begin position="49"/>
        <end position="66"/>
    </location>
</feature>
<dbReference type="EMBL" id="CP061274">
    <property type="protein sequence ID" value="QOD43603.1"/>
    <property type="molecule type" value="Genomic_DNA"/>
</dbReference>
<feature type="transmembrane region" description="Helical" evidence="1">
    <location>
        <begin position="20"/>
        <end position="42"/>
    </location>
</feature>
<sequence>MATRSPWLQPGPAKRCARLAVVWGVLALLAAVIAVVLVDIPVAGRICEALAAVAFAVVAVSYYASYRVHAREGLPG</sequence>
<keyword evidence="1" id="KW-1133">Transmembrane helix</keyword>
<keyword evidence="1" id="KW-0472">Membrane</keyword>
<proteinExistence type="predicted"/>
<evidence type="ECO:0000313" key="3">
    <source>
        <dbReference type="Proteomes" id="UP000516660"/>
    </source>
</evidence>
<dbReference type="KEGG" id="czh:H9X71_13625"/>
<reference evidence="2 3" key="1">
    <citation type="submission" date="2020-08" db="EMBL/GenBank/DDBJ databases">
        <title>Description of Clavibacter zhangzhiyonge sp. nov., a phytopathogenic actinobacterium isolated from barley seeds, causing leaf brown spot and decline.</title>
        <authorList>
            <person name="Tian Q."/>
            <person name="Chuan J."/>
            <person name="Zhao W."/>
            <person name="Li X."/>
        </authorList>
    </citation>
    <scope>NUCLEOTIDE SEQUENCE [LARGE SCALE GENOMIC DNA]</scope>
    <source>
        <strain evidence="2 3">DM1</strain>
    </source>
</reference>
<gene>
    <name evidence="2" type="ORF">H9X71_13625</name>
</gene>
<dbReference type="Proteomes" id="UP000516660">
    <property type="component" value="Chromosome"/>
</dbReference>
<accession>A0A7L7Z1I9</accession>
<keyword evidence="3" id="KW-1185">Reference proteome</keyword>
<name>A0A7L7Z1I9_9MICO</name>
<keyword evidence="1" id="KW-0812">Transmembrane</keyword>
<organism evidence="2 3">
    <name type="scientific">Clavibacter zhangzhiyongii</name>
    <dbReference type="NCBI Taxonomy" id="2768071"/>
    <lineage>
        <taxon>Bacteria</taxon>
        <taxon>Bacillati</taxon>
        <taxon>Actinomycetota</taxon>
        <taxon>Actinomycetes</taxon>
        <taxon>Micrococcales</taxon>
        <taxon>Microbacteriaceae</taxon>
        <taxon>Clavibacter</taxon>
    </lineage>
</organism>